<evidence type="ECO:0000259" key="2">
    <source>
        <dbReference type="Pfam" id="PF13387"/>
    </source>
</evidence>
<dbReference type="InterPro" id="IPR025178">
    <property type="entry name" value="Lnb_N"/>
</dbReference>
<keyword evidence="1" id="KW-1133">Transmembrane helix</keyword>
<keyword evidence="1" id="KW-0472">Membrane</keyword>
<name>A0AAC8T893_9GAMM</name>
<dbReference type="Pfam" id="PF13387">
    <property type="entry name" value="Lnb_N"/>
    <property type="match status" value="1"/>
</dbReference>
<gene>
    <name evidence="3" type="ORF">AAX06_08170</name>
</gene>
<evidence type="ECO:0000256" key="1">
    <source>
        <dbReference type="SAM" id="Phobius"/>
    </source>
</evidence>
<keyword evidence="1" id="KW-0812">Transmembrane</keyword>
<dbReference type="AlphaFoldDB" id="A0AAC8T893"/>
<feature type="domain" description="Lnb N-terminal periplasmic" evidence="2">
    <location>
        <begin position="124"/>
        <end position="282"/>
    </location>
</feature>
<reference evidence="3 4" key="1">
    <citation type="submission" date="2015-05" db="EMBL/GenBank/DDBJ databases">
        <authorList>
            <person name="Dickey A."/>
            <person name="Clawson M."/>
            <person name="Bono J."/>
            <person name="Loy J.D."/>
        </authorList>
    </citation>
    <scope>NUCLEOTIDE SEQUENCE [LARGE SCALE GENOMIC DNA]</scope>
    <source>
        <strain evidence="3 4">22581</strain>
    </source>
</reference>
<dbReference type="PROSITE" id="PS51257">
    <property type="entry name" value="PROKAR_LIPOPROTEIN"/>
    <property type="match status" value="1"/>
</dbReference>
<evidence type="ECO:0000313" key="4">
    <source>
        <dbReference type="Proteomes" id="UP000077465"/>
    </source>
</evidence>
<dbReference type="Proteomes" id="UP000077465">
    <property type="component" value="Chromosome"/>
</dbReference>
<sequence length="338" mass="39218">MRVWTMVWALLMVVITGLACLALWVHLPFKVWTYALIGLLGCSVFAIVLTKFTSLSVPSWLAAAVVCSVLSVFVWIGMMKPSHERNWNPEVQHIVDYTQDPANPNLITVHNVRNFHWRSETDYDVDWQTRTYDLNQLETMDLVLSIWGNENIAHTLVTFGFADGQRLAFSVEIRKEVGESFSNIGGFFRQFELSVIAADEKDIIFTRSNMRHESVYLYPLTYDKQKMRVLFMTYLQKGHELNQQPEWYQTITSNCTTVIYQLVRMIDADAKMLPFDYRVLVSGRLPSYLIELGVIRPKYDPDEWKKIAHINPKVAMYDDGNAITSEQFSKKIRENLPR</sequence>
<dbReference type="EMBL" id="CP011376">
    <property type="protein sequence ID" value="AKG08122.1"/>
    <property type="molecule type" value="Genomic_DNA"/>
</dbReference>
<proteinExistence type="predicted"/>
<feature type="transmembrane region" description="Helical" evidence="1">
    <location>
        <begin position="6"/>
        <end position="25"/>
    </location>
</feature>
<protein>
    <recommendedName>
        <fullName evidence="2">Lnb N-terminal periplasmic domain-containing protein</fullName>
    </recommendedName>
</protein>
<feature type="transmembrane region" description="Helical" evidence="1">
    <location>
        <begin position="59"/>
        <end position="78"/>
    </location>
</feature>
<dbReference type="RefSeq" id="WP_046696274.1">
    <property type="nucleotide sequence ID" value="NZ_CP011376.1"/>
</dbReference>
<organism evidence="3 4">
    <name type="scientific">Moraxella bovoculi</name>
    <dbReference type="NCBI Taxonomy" id="386891"/>
    <lineage>
        <taxon>Bacteria</taxon>
        <taxon>Pseudomonadati</taxon>
        <taxon>Pseudomonadota</taxon>
        <taxon>Gammaproteobacteria</taxon>
        <taxon>Moraxellales</taxon>
        <taxon>Moraxellaceae</taxon>
        <taxon>Moraxella</taxon>
    </lineage>
</organism>
<accession>A0AAC8T893</accession>
<feature type="transmembrane region" description="Helical" evidence="1">
    <location>
        <begin position="32"/>
        <end position="53"/>
    </location>
</feature>
<evidence type="ECO:0000313" key="3">
    <source>
        <dbReference type="EMBL" id="AKG08122.1"/>
    </source>
</evidence>